<feature type="region of interest" description="Disordered" evidence="1">
    <location>
        <begin position="124"/>
        <end position="148"/>
    </location>
</feature>
<gene>
    <name evidence="2" type="ORF">MRATA1EN1_LOCUS19990</name>
</gene>
<name>A0ABN8ZBY2_RANTA</name>
<protein>
    <submittedName>
        <fullName evidence="2">Uncharacterized protein</fullName>
    </submittedName>
</protein>
<reference evidence="2" key="1">
    <citation type="submission" date="2023-04" db="EMBL/GenBank/DDBJ databases">
        <authorList>
            <consortium name="ELIXIR-Norway"/>
        </authorList>
    </citation>
    <scope>NUCLEOTIDE SEQUENCE [LARGE SCALE GENOMIC DNA]</scope>
</reference>
<feature type="region of interest" description="Disordered" evidence="1">
    <location>
        <begin position="226"/>
        <end position="248"/>
    </location>
</feature>
<evidence type="ECO:0000256" key="1">
    <source>
        <dbReference type="SAM" id="MobiDB-lite"/>
    </source>
</evidence>
<dbReference type="Proteomes" id="UP001176941">
    <property type="component" value="Chromosome 30"/>
</dbReference>
<accession>A0ABN8ZBY2</accession>
<dbReference type="EMBL" id="OX459966">
    <property type="protein sequence ID" value="CAI9171028.1"/>
    <property type="molecule type" value="Genomic_DNA"/>
</dbReference>
<evidence type="ECO:0000313" key="2">
    <source>
        <dbReference type="EMBL" id="CAI9171028.1"/>
    </source>
</evidence>
<keyword evidence="3" id="KW-1185">Reference proteome</keyword>
<evidence type="ECO:0000313" key="3">
    <source>
        <dbReference type="Proteomes" id="UP001176941"/>
    </source>
</evidence>
<organism evidence="2 3">
    <name type="scientific">Rangifer tarandus platyrhynchus</name>
    <name type="common">Svalbard reindeer</name>
    <dbReference type="NCBI Taxonomy" id="3082113"/>
    <lineage>
        <taxon>Eukaryota</taxon>
        <taxon>Metazoa</taxon>
        <taxon>Chordata</taxon>
        <taxon>Craniata</taxon>
        <taxon>Vertebrata</taxon>
        <taxon>Euteleostomi</taxon>
        <taxon>Mammalia</taxon>
        <taxon>Eutheria</taxon>
        <taxon>Laurasiatheria</taxon>
        <taxon>Artiodactyla</taxon>
        <taxon>Ruminantia</taxon>
        <taxon>Pecora</taxon>
        <taxon>Cervidae</taxon>
        <taxon>Odocoileinae</taxon>
        <taxon>Rangifer</taxon>
    </lineage>
</organism>
<feature type="region of interest" description="Disordered" evidence="1">
    <location>
        <begin position="1"/>
        <end position="50"/>
    </location>
</feature>
<sequence length="248" mass="26321">MVERGSDSWEEEGLTGVEGSREPHALLRGGAWGADPEDPTQTSASARTALGRGRLRQRSYLAEVVRTAWLGPALHWGLLSAPVAAEPLSRAEGEPTTSPVVEESELPSLGSRGLEWLLNPFPGTFNQRRTANPSPDPPPSLKAAAAAGPASGPFCCNSRATAPGARGAVRRRLRANGAALPRLFSPRFPEPEKLGSGLLLWETPLHSPCLPRPTRNSRNLTLRCLHPSPVEPAPNPSPQAESLALPGT</sequence>
<proteinExistence type="predicted"/>